<comment type="caution">
    <text evidence="5">The sequence shown here is derived from an EMBL/GenBank/DDBJ whole genome shotgun (WGS) entry which is preliminary data.</text>
</comment>
<reference evidence="5" key="1">
    <citation type="submission" date="2021-03" db="EMBL/GenBank/DDBJ databases">
        <authorList>
            <person name="Peeters C."/>
        </authorList>
    </citation>
    <scope>NUCLEOTIDE SEQUENCE</scope>
    <source>
        <strain evidence="5">LMG 31506</strain>
    </source>
</reference>
<dbReference type="PANTHER" id="PTHR30093">
    <property type="entry name" value="GENERAL SECRETION PATHWAY PROTEIN G"/>
    <property type="match status" value="1"/>
</dbReference>
<dbReference type="PANTHER" id="PTHR30093:SF34">
    <property type="entry name" value="PREPILIN PEPTIDASE-DEPENDENT PROTEIN D"/>
    <property type="match status" value="1"/>
</dbReference>
<protein>
    <submittedName>
        <fullName evidence="5">Fimbrial protein</fullName>
    </submittedName>
</protein>
<gene>
    <name evidence="5" type="primary">pilE1</name>
    <name evidence="5" type="ORF">LMG31506_00248</name>
</gene>
<dbReference type="InterPro" id="IPR001082">
    <property type="entry name" value="Pilin"/>
</dbReference>
<evidence type="ECO:0000256" key="1">
    <source>
        <dbReference type="ARBA" id="ARBA00005233"/>
    </source>
</evidence>
<keyword evidence="4" id="KW-0472">Membrane</keyword>
<evidence type="ECO:0000256" key="3">
    <source>
        <dbReference type="RuleBase" id="RU000389"/>
    </source>
</evidence>
<dbReference type="NCBIfam" id="TIGR02532">
    <property type="entry name" value="IV_pilin_GFxxxE"/>
    <property type="match status" value="1"/>
</dbReference>
<accession>A0A916IN20</accession>
<dbReference type="RefSeq" id="WP_275950833.1">
    <property type="nucleotide sequence ID" value="NZ_CAJPUY010000001.1"/>
</dbReference>
<evidence type="ECO:0000256" key="4">
    <source>
        <dbReference type="SAM" id="Phobius"/>
    </source>
</evidence>
<keyword evidence="4" id="KW-1133">Transmembrane helix</keyword>
<dbReference type="InterPro" id="IPR045584">
    <property type="entry name" value="Pilin-like"/>
</dbReference>
<keyword evidence="3" id="KW-0281">Fimbrium</keyword>
<comment type="similarity">
    <text evidence="1 3">Belongs to the N-Me-Phe pilin family.</text>
</comment>
<dbReference type="SUPFAM" id="SSF54523">
    <property type="entry name" value="Pili subunits"/>
    <property type="match status" value="1"/>
</dbReference>
<dbReference type="Pfam" id="PF00114">
    <property type="entry name" value="Pilin"/>
    <property type="match status" value="1"/>
</dbReference>
<dbReference type="GO" id="GO:0009289">
    <property type="term" value="C:pilus"/>
    <property type="evidence" value="ECO:0007669"/>
    <property type="project" value="InterPro"/>
</dbReference>
<dbReference type="PROSITE" id="PS00409">
    <property type="entry name" value="PROKAR_NTER_METHYL"/>
    <property type="match status" value="1"/>
</dbReference>
<dbReference type="Gene3D" id="3.30.700.10">
    <property type="entry name" value="Glycoprotein, Type 4 Pilin"/>
    <property type="match status" value="1"/>
</dbReference>
<dbReference type="AlphaFoldDB" id="A0A916IN20"/>
<evidence type="ECO:0000313" key="5">
    <source>
        <dbReference type="EMBL" id="CAG2126939.1"/>
    </source>
</evidence>
<organism evidence="5 6">
    <name type="scientific">Cupriavidus yeoncheonensis</name>
    <dbReference type="NCBI Taxonomy" id="1462994"/>
    <lineage>
        <taxon>Bacteria</taxon>
        <taxon>Pseudomonadati</taxon>
        <taxon>Pseudomonadota</taxon>
        <taxon>Betaproteobacteria</taxon>
        <taxon>Burkholderiales</taxon>
        <taxon>Burkholderiaceae</taxon>
        <taxon>Cupriavidus</taxon>
    </lineage>
</organism>
<feature type="transmembrane region" description="Helical" evidence="4">
    <location>
        <begin position="20"/>
        <end position="38"/>
    </location>
</feature>
<dbReference type="Proteomes" id="UP000672934">
    <property type="component" value="Unassembled WGS sequence"/>
</dbReference>
<evidence type="ECO:0000313" key="6">
    <source>
        <dbReference type="Proteomes" id="UP000672934"/>
    </source>
</evidence>
<keyword evidence="2" id="KW-0488">Methylation</keyword>
<proteinExistence type="inferred from homology"/>
<name>A0A916IN20_9BURK</name>
<dbReference type="Pfam" id="PF07963">
    <property type="entry name" value="N_methyl"/>
    <property type="match status" value="1"/>
</dbReference>
<sequence>MLNKARMGKRVQKGFTLIELMIVVAIIGILAAVAIPQYQDYTVKSKLSKVAACAEPIKLAVALYAQTNGSFSTTVDDWTGYGLKAAPTATTECSGYSITATSGAVVITMAGIKTGIDTKTLTLTPTVNSTNVTWVPTTNSTDALVLGYFKAS</sequence>
<dbReference type="InterPro" id="IPR012902">
    <property type="entry name" value="N_methyl_site"/>
</dbReference>
<dbReference type="GO" id="GO:0007155">
    <property type="term" value="P:cell adhesion"/>
    <property type="evidence" value="ECO:0007669"/>
    <property type="project" value="InterPro"/>
</dbReference>
<keyword evidence="6" id="KW-1185">Reference proteome</keyword>
<evidence type="ECO:0000256" key="2">
    <source>
        <dbReference type="ARBA" id="ARBA00022481"/>
    </source>
</evidence>
<keyword evidence="4" id="KW-0812">Transmembrane</keyword>
<dbReference type="EMBL" id="CAJPUY010000001">
    <property type="protein sequence ID" value="CAG2126939.1"/>
    <property type="molecule type" value="Genomic_DNA"/>
</dbReference>